<feature type="domain" description="Intracellular proteinase inhibitor BsuPI" evidence="1">
    <location>
        <begin position="36"/>
        <end position="139"/>
    </location>
</feature>
<evidence type="ECO:0000313" key="2">
    <source>
        <dbReference type="EMBL" id="MBD1380577.1"/>
    </source>
</evidence>
<evidence type="ECO:0000259" key="1">
    <source>
        <dbReference type="Pfam" id="PF12690"/>
    </source>
</evidence>
<keyword evidence="3" id="KW-1185">Reference proteome</keyword>
<sequence>MKKWFLFASFLFLFGCGQSEEEAKEVSGDVTKKEVQFSVNAKESSEYVDFDMKILNNTEEQINMEFRSGQKYEIRVLNESGKEVYRYSKGRMFTQAIQNQQLAPGEKQTYKEAWDYKNQENGSRVQAGTYTVQATFMGKIEGVNMNTLTAKDTFEVP</sequence>
<dbReference type="InterPro" id="IPR020481">
    <property type="entry name" value="Intracell_prot_inh_BsuPI"/>
</dbReference>
<proteinExistence type="predicted"/>
<dbReference type="InterPro" id="IPR038144">
    <property type="entry name" value="IPI"/>
</dbReference>
<dbReference type="Pfam" id="PF12690">
    <property type="entry name" value="BsuPI"/>
    <property type="match status" value="1"/>
</dbReference>
<gene>
    <name evidence="2" type="ORF">IC621_10075</name>
</gene>
<accession>A0A926NM64</accession>
<protein>
    <submittedName>
        <fullName evidence="2">Proteinase inhibitor</fullName>
    </submittedName>
</protein>
<organism evidence="2 3">
    <name type="scientific">Metabacillus arenae</name>
    <dbReference type="NCBI Taxonomy" id="2771434"/>
    <lineage>
        <taxon>Bacteria</taxon>
        <taxon>Bacillati</taxon>
        <taxon>Bacillota</taxon>
        <taxon>Bacilli</taxon>
        <taxon>Bacillales</taxon>
        <taxon>Bacillaceae</taxon>
        <taxon>Metabacillus</taxon>
    </lineage>
</organism>
<name>A0A926NM64_9BACI</name>
<reference evidence="2" key="1">
    <citation type="submission" date="2020-09" db="EMBL/GenBank/DDBJ databases">
        <title>A novel bacterium of genus Bacillus, isolated from South China Sea.</title>
        <authorList>
            <person name="Huang H."/>
            <person name="Mo K."/>
            <person name="Hu Y."/>
        </authorList>
    </citation>
    <scope>NUCLEOTIDE SEQUENCE</scope>
    <source>
        <strain evidence="2">IB182487</strain>
    </source>
</reference>
<comment type="caution">
    <text evidence="2">The sequence shown here is derived from an EMBL/GenBank/DDBJ whole genome shotgun (WGS) entry which is preliminary data.</text>
</comment>
<dbReference type="RefSeq" id="WP_191158178.1">
    <property type="nucleotide sequence ID" value="NZ_JACXAI010000011.1"/>
</dbReference>
<dbReference type="Proteomes" id="UP000626844">
    <property type="component" value="Unassembled WGS sequence"/>
</dbReference>
<dbReference type="AlphaFoldDB" id="A0A926NM64"/>
<dbReference type="Gene3D" id="2.60.40.2360">
    <property type="entry name" value="Intracellular proteinase inhibitor BsuPI"/>
    <property type="match status" value="1"/>
</dbReference>
<dbReference type="EMBL" id="JACXAI010000011">
    <property type="protein sequence ID" value="MBD1380577.1"/>
    <property type="molecule type" value="Genomic_DNA"/>
</dbReference>
<evidence type="ECO:0000313" key="3">
    <source>
        <dbReference type="Proteomes" id="UP000626844"/>
    </source>
</evidence>
<dbReference type="PROSITE" id="PS51257">
    <property type="entry name" value="PROKAR_LIPOPROTEIN"/>
    <property type="match status" value="1"/>
</dbReference>